<gene>
    <name evidence="1" type="ORF">V1525DRAFT_338367</name>
</gene>
<protein>
    <submittedName>
        <fullName evidence="1">Uncharacterized protein</fullName>
    </submittedName>
</protein>
<evidence type="ECO:0000313" key="1">
    <source>
        <dbReference type="EMBL" id="KAK9239839.1"/>
    </source>
</evidence>
<organism evidence="1 2">
    <name type="scientific">Lipomyces kononenkoae</name>
    <name type="common">Yeast</name>
    <dbReference type="NCBI Taxonomy" id="34357"/>
    <lineage>
        <taxon>Eukaryota</taxon>
        <taxon>Fungi</taxon>
        <taxon>Dikarya</taxon>
        <taxon>Ascomycota</taxon>
        <taxon>Saccharomycotina</taxon>
        <taxon>Lipomycetes</taxon>
        <taxon>Lipomycetales</taxon>
        <taxon>Lipomycetaceae</taxon>
        <taxon>Lipomyces</taxon>
    </lineage>
</organism>
<evidence type="ECO:0000313" key="2">
    <source>
        <dbReference type="Proteomes" id="UP001433508"/>
    </source>
</evidence>
<accession>A0ACC3T783</accession>
<keyword evidence="2" id="KW-1185">Reference proteome</keyword>
<reference evidence="2" key="1">
    <citation type="journal article" date="2024" name="Front. Bioeng. Biotechnol.">
        <title>Genome-scale model development and genomic sequencing of the oleaginous clade Lipomyces.</title>
        <authorList>
            <person name="Czajka J.J."/>
            <person name="Han Y."/>
            <person name="Kim J."/>
            <person name="Mondo S.J."/>
            <person name="Hofstad B.A."/>
            <person name="Robles A."/>
            <person name="Haridas S."/>
            <person name="Riley R."/>
            <person name="LaButti K."/>
            <person name="Pangilinan J."/>
            <person name="Andreopoulos W."/>
            <person name="Lipzen A."/>
            <person name="Yan J."/>
            <person name="Wang M."/>
            <person name="Ng V."/>
            <person name="Grigoriev I.V."/>
            <person name="Spatafora J.W."/>
            <person name="Magnuson J.K."/>
            <person name="Baker S.E."/>
            <person name="Pomraning K.R."/>
        </authorList>
    </citation>
    <scope>NUCLEOTIDE SEQUENCE [LARGE SCALE GENOMIC DNA]</scope>
    <source>
        <strain evidence="2">CBS 7786</strain>
    </source>
</reference>
<proteinExistence type="predicted"/>
<sequence>MTITSSGSVMVTPSSAPGTITTPTPTPPAPDTTYNPAQWLPSTLITEAPPTTPATTVTQPAPSSTTAGAGLPDVIAPSNGIPTIPPDSTLVQVGFTYALNYPFIVKNPLAVAQIFDYLPRGVSYGLNIDTNQTIMQSIQPYQTAGENFIVSMAMLYIPTDLVNTLLLGLHTPSSLFYNNPDPSVNSLMGLIDPTIPLIASTTGSGSTATPGESSSGVSSGSTGSGGNGSPSSDTGSSNGSTVLSGSLDTSGSPKTSSKKVIGIAVGAVAGVVLYGVLVFFLARKYRKRQQARAASPNMRQISPPMPYMATASSSPYSYTSPPGSGGGSGSGGGGAPGSSGGVVGYSPTSSAGRNNASRQSRISASHGSSSGGYVSARTQPISVPVMSENSLGWS</sequence>
<dbReference type="Proteomes" id="UP001433508">
    <property type="component" value="Unassembled WGS sequence"/>
</dbReference>
<name>A0ACC3T783_LIPKO</name>
<dbReference type="EMBL" id="MU971343">
    <property type="protein sequence ID" value="KAK9239839.1"/>
    <property type="molecule type" value="Genomic_DNA"/>
</dbReference>
<comment type="caution">
    <text evidence="1">The sequence shown here is derived from an EMBL/GenBank/DDBJ whole genome shotgun (WGS) entry which is preliminary data.</text>
</comment>